<dbReference type="SUPFAM" id="SSF54631">
    <property type="entry name" value="CBS-domain pair"/>
    <property type="match status" value="1"/>
</dbReference>
<keyword evidence="5 7" id="KW-0129">CBS domain</keyword>
<evidence type="ECO:0000256" key="7">
    <source>
        <dbReference type="PROSITE-ProRule" id="PRU00703"/>
    </source>
</evidence>
<dbReference type="EMBL" id="SGBB01000005">
    <property type="protein sequence ID" value="RZD18829.1"/>
    <property type="molecule type" value="Genomic_DNA"/>
</dbReference>
<evidence type="ECO:0000256" key="2">
    <source>
        <dbReference type="ARBA" id="ARBA00022692"/>
    </source>
</evidence>
<dbReference type="PROSITE" id="PS51371">
    <property type="entry name" value="CBS"/>
    <property type="match status" value="2"/>
</dbReference>
<feature type="transmembrane region" description="Helical" evidence="9">
    <location>
        <begin position="133"/>
        <end position="157"/>
    </location>
</feature>
<evidence type="ECO:0000256" key="6">
    <source>
        <dbReference type="ARBA" id="ARBA00023136"/>
    </source>
</evidence>
<evidence type="ECO:0000256" key="4">
    <source>
        <dbReference type="ARBA" id="ARBA00022989"/>
    </source>
</evidence>
<keyword evidence="6 8" id="KW-0472">Membrane</keyword>
<dbReference type="InterPro" id="IPR005170">
    <property type="entry name" value="Transptr-assoc_dom"/>
</dbReference>
<evidence type="ECO:0000256" key="8">
    <source>
        <dbReference type="PROSITE-ProRule" id="PRU01193"/>
    </source>
</evidence>
<evidence type="ECO:0000256" key="3">
    <source>
        <dbReference type="ARBA" id="ARBA00022737"/>
    </source>
</evidence>
<gene>
    <name evidence="12" type="ORF">EVG15_04410</name>
</gene>
<keyword evidence="4 8" id="KW-1133">Transmembrane helix</keyword>
<dbReference type="PROSITE" id="PS51846">
    <property type="entry name" value="CNNM"/>
    <property type="match status" value="1"/>
</dbReference>
<evidence type="ECO:0000259" key="10">
    <source>
        <dbReference type="PROSITE" id="PS51371"/>
    </source>
</evidence>
<dbReference type="InterPro" id="IPR002550">
    <property type="entry name" value="CNNM"/>
</dbReference>
<feature type="transmembrane region" description="Helical" evidence="9">
    <location>
        <begin position="6"/>
        <end position="27"/>
    </location>
</feature>
<feature type="domain" description="CNNM transmembrane" evidence="11">
    <location>
        <begin position="6"/>
        <end position="192"/>
    </location>
</feature>
<dbReference type="InterPro" id="IPR000644">
    <property type="entry name" value="CBS_dom"/>
</dbReference>
<evidence type="ECO:0000259" key="11">
    <source>
        <dbReference type="PROSITE" id="PS51846"/>
    </source>
</evidence>
<proteinExistence type="predicted"/>
<dbReference type="Proteomes" id="UP000319296">
    <property type="component" value="Unassembled WGS sequence"/>
</dbReference>
<evidence type="ECO:0000313" key="13">
    <source>
        <dbReference type="Proteomes" id="UP000319296"/>
    </source>
</evidence>
<dbReference type="Gene3D" id="3.10.580.10">
    <property type="entry name" value="CBS-domain"/>
    <property type="match status" value="1"/>
</dbReference>
<dbReference type="CDD" id="cd04590">
    <property type="entry name" value="CBS_pair_CorC_HlyC_assoc"/>
    <property type="match status" value="1"/>
</dbReference>
<dbReference type="InterPro" id="IPR016169">
    <property type="entry name" value="FAD-bd_PCMH_sub2"/>
</dbReference>
<reference evidence="12 13" key="1">
    <citation type="journal article" date="2019" name="ISME J.">
        <title>Insights into ecological role of a new deltaproteobacterial order Candidatus Acidulodesulfobacterales by metagenomics and metatranscriptomics.</title>
        <authorList>
            <person name="Tan S."/>
            <person name="Liu J."/>
            <person name="Fang Y."/>
            <person name="Hedlund B.P."/>
            <person name="Lian Z.H."/>
            <person name="Huang L.Y."/>
            <person name="Li J.T."/>
            <person name="Huang L.N."/>
            <person name="Li W.J."/>
            <person name="Jiang H.C."/>
            <person name="Dong H.L."/>
            <person name="Shu W.S."/>
        </authorList>
    </citation>
    <scope>NUCLEOTIDE SEQUENCE [LARGE SCALE GENOMIC DNA]</scope>
    <source>
        <strain evidence="12">AP1</strain>
    </source>
</reference>
<sequence length="420" mass="47895">MMNNDYILNLIYYFIIIIIAIFFEGFFAGSEIGIISYDKIKIKHIEIQGNKLAGFLIKKTKNPENTFATTLIGNNISNTTATIIATTALFEYVHKWTPFVVAILLTPFMIIFGEIIPKMVYRKYANTLMLKSIPFIVFFSILFYPINLIFIGLSKILNIIFKGKSKKVFLTKDELIKVLTISGNIGELKNYEKKIIKRIFEFGKKTAKDIMIPLINIVAIEESTSLIEAHEIILESNYSRIPVFKDRVDNILGIAFAFDIYNKENNNKIIKDIAKPVLFIPETLNISVLMVRMQKSHQQASIVVDEYGGAAGLITFEDILEEIVGEIRDETDEEEFMYKKIGEDTYIVNTRLSLEALGELLNIKINNPEETDYETISGLIMDRLGRIPAPGERFLIDNMQFTVTKATNKSVKEVTLTYLP</sequence>
<dbReference type="InterPro" id="IPR046342">
    <property type="entry name" value="CBS_dom_sf"/>
</dbReference>
<evidence type="ECO:0000256" key="1">
    <source>
        <dbReference type="ARBA" id="ARBA00004141"/>
    </source>
</evidence>
<evidence type="ECO:0000313" key="12">
    <source>
        <dbReference type="EMBL" id="RZD18829.1"/>
    </source>
</evidence>
<accession>A0A519BNP0</accession>
<feature type="transmembrane region" description="Helical" evidence="9">
    <location>
        <begin position="99"/>
        <end position="121"/>
    </location>
</feature>
<dbReference type="GO" id="GO:0005886">
    <property type="term" value="C:plasma membrane"/>
    <property type="evidence" value="ECO:0007669"/>
    <property type="project" value="TreeGrafter"/>
</dbReference>
<protein>
    <submittedName>
        <fullName evidence="12">HlyC/CorC family transporter</fullName>
    </submittedName>
</protein>
<dbReference type="GO" id="GO:0050660">
    <property type="term" value="F:flavin adenine dinucleotide binding"/>
    <property type="evidence" value="ECO:0007669"/>
    <property type="project" value="InterPro"/>
</dbReference>
<keyword evidence="3" id="KW-0677">Repeat</keyword>
<evidence type="ECO:0000256" key="9">
    <source>
        <dbReference type="SAM" id="Phobius"/>
    </source>
</evidence>
<dbReference type="PANTHER" id="PTHR22777">
    <property type="entry name" value="HEMOLYSIN-RELATED"/>
    <property type="match status" value="1"/>
</dbReference>
<dbReference type="InterPro" id="IPR044751">
    <property type="entry name" value="Ion_transp-like_CBS"/>
</dbReference>
<dbReference type="SUPFAM" id="SSF56176">
    <property type="entry name" value="FAD-binding/transporter-associated domain-like"/>
    <property type="match status" value="1"/>
</dbReference>
<keyword evidence="2 8" id="KW-0812">Transmembrane</keyword>
<dbReference type="PANTHER" id="PTHR22777:SF17">
    <property type="entry name" value="UPF0053 PROTEIN SLL0260"/>
    <property type="match status" value="1"/>
</dbReference>
<organism evidence="12 13">
    <name type="scientific">Candidatus Acididesulfobacter diazotrophicus</name>
    <dbReference type="NCBI Taxonomy" id="2597226"/>
    <lineage>
        <taxon>Bacteria</taxon>
        <taxon>Deltaproteobacteria</taxon>
        <taxon>Candidatus Acidulodesulfobacterales</taxon>
        <taxon>Candidatus Acididesulfobacter</taxon>
    </lineage>
</organism>
<feature type="domain" description="CBS" evidence="10">
    <location>
        <begin position="211"/>
        <end position="270"/>
    </location>
</feature>
<evidence type="ECO:0000256" key="5">
    <source>
        <dbReference type="ARBA" id="ARBA00023122"/>
    </source>
</evidence>
<dbReference type="Pfam" id="PF01595">
    <property type="entry name" value="CNNM"/>
    <property type="match status" value="1"/>
</dbReference>
<comment type="caution">
    <text evidence="12">The sequence shown here is derived from an EMBL/GenBank/DDBJ whole genome shotgun (WGS) entry which is preliminary data.</text>
</comment>
<dbReference type="Pfam" id="PF03471">
    <property type="entry name" value="CorC_HlyC"/>
    <property type="match status" value="1"/>
</dbReference>
<comment type="subcellular location">
    <subcellularLocation>
        <location evidence="1">Membrane</location>
        <topology evidence="1">Multi-pass membrane protein</topology>
    </subcellularLocation>
</comment>
<dbReference type="FunFam" id="3.10.580.10:FF:000002">
    <property type="entry name" value="Magnesium/cobalt efflux protein CorC"/>
    <property type="match status" value="1"/>
</dbReference>
<dbReference type="SMART" id="SM01091">
    <property type="entry name" value="CorC_HlyC"/>
    <property type="match status" value="1"/>
</dbReference>
<name>A0A519BNP0_9DELT</name>
<feature type="domain" description="CBS" evidence="10">
    <location>
        <begin position="273"/>
        <end position="330"/>
    </location>
</feature>
<dbReference type="InterPro" id="IPR036318">
    <property type="entry name" value="FAD-bd_PCMH-like_sf"/>
</dbReference>
<dbReference type="Gene3D" id="3.30.465.10">
    <property type="match status" value="1"/>
</dbReference>
<dbReference type="Pfam" id="PF00571">
    <property type="entry name" value="CBS"/>
    <property type="match status" value="2"/>
</dbReference>
<dbReference type="AlphaFoldDB" id="A0A519BNP0"/>